<evidence type="ECO:0000313" key="3">
    <source>
        <dbReference type="EMBL" id="KAL3767450.1"/>
    </source>
</evidence>
<dbReference type="Proteomes" id="UP001530400">
    <property type="component" value="Unassembled WGS sequence"/>
</dbReference>
<sequence>MAFTCLSSTVTSFAPSHNHRTHASQLNAIPPESIVDPTITHLLHHALTSSPSTILSTIDSDIASIPDDQFRKVFAGGGLIMLGSVLSTIFVGFLIDSNNAYADLVAETYAGQDLEEEESFLDSLSFDQRREAEEMVYDFREKKAKKAGTWTEEDERLKMERLLEKKKGGEESGGVGEKDVFSDYD</sequence>
<keyword evidence="2" id="KW-0472">Membrane</keyword>
<evidence type="ECO:0000256" key="1">
    <source>
        <dbReference type="SAM" id="MobiDB-lite"/>
    </source>
</evidence>
<feature type="transmembrane region" description="Helical" evidence="2">
    <location>
        <begin position="73"/>
        <end position="95"/>
    </location>
</feature>
<proteinExistence type="predicted"/>
<reference evidence="3 4" key="1">
    <citation type="submission" date="2024-10" db="EMBL/GenBank/DDBJ databases">
        <title>Updated reference genomes for cyclostephanoid diatoms.</title>
        <authorList>
            <person name="Roberts W.R."/>
            <person name="Alverson A.J."/>
        </authorList>
    </citation>
    <scope>NUCLEOTIDE SEQUENCE [LARGE SCALE GENOMIC DNA]</scope>
    <source>
        <strain evidence="3 4">AJA010-31</strain>
    </source>
</reference>
<keyword evidence="4" id="KW-1185">Reference proteome</keyword>
<dbReference type="AlphaFoldDB" id="A0ABD3MU17"/>
<feature type="region of interest" description="Disordered" evidence="1">
    <location>
        <begin position="162"/>
        <end position="185"/>
    </location>
</feature>
<dbReference type="EMBL" id="JALLPJ020001364">
    <property type="protein sequence ID" value="KAL3767450.1"/>
    <property type="molecule type" value="Genomic_DNA"/>
</dbReference>
<comment type="caution">
    <text evidence="3">The sequence shown here is derived from an EMBL/GenBank/DDBJ whole genome shotgun (WGS) entry which is preliminary data.</text>
</comment>
<protein>
    <submittedName>
        <fullName evidence="3">Uncharacterized protein</fullName>
    </submittedName>
</protein>
<organism evidence="3 4">
    <name type="scientific">Cyclotella atomus</name>
    <dbReference type="NCBI Taxonomy" id="382360"/>
    <lineage>
        <taxon>Eukaryota</taxon>
        <taxon>Sar</taxon>
        <taxon>Stramenopiles</taxon>
        <taxon>Ochrophyta</taxon>
        <taxon>Bacillariophyta</taxon>
        <taxon>Coscinodiscophyceae</taxon>
        <taxon>Thalassiosirophycidae</taxon>
        <taxon>Stephanodiscales</taxon>
        <taxon>Stephanodiscaceae</taxon>
        <taxon>Cyclotella</taxon>
    </lineage>
</organism>
<gene>
    <name evidence="3" type="ORF">ACHAWO_012840</name>
</gene>
<keyword evidence="2" id="KW-1133">Transmembrane helix</keyword>
<name>A0ABD3MU17_9STRA</name>
<evidence type="ECO:0000313" key="4">
    <source>
        <dbReference type="Proteomes" id="UP001530400"/>
    </source>
</evidence>
<evidence type="ECO:0000256" key="2">
    <source>
        <dbReference type="SAM" id="Phobius"/>
    </source>
</evidence>
<accession>A0ABD3MU17</accession>
<keyword evidence="2" id="KW-0812">Transmembrane</keyword>